<dbReference type="PROSITE" id="PS51471">
    <property type="entry name" value="FE2OG_OXY"/>
    <property type="match status" value="1"/>
</dbReference>
<protein>
    <submittedName>
        <fullName evidence="10">Alpha-ketoglutarate-dependent dioxygenase AlkB</fullName>
    </submittedName>
</protein>
<organism evidence="10 11">
    <name type="scientific">Acinetobacter courvalinii</name>
    <dbReference type="NCBI Taxonomy" id="280147"/>
    <lineage>
        <taxon>Bacteria</taxon>
        <taxon>Pseudomonadati</taxon>
        <taxon>Pseudomonadota</taxon>
        <taxon>Gammaproteobacteria</taxon>
        <taxon>Moraxellales</taxon>
        <taxon>Moraxellaceae</taxon>
        <taxon>Acinetobacter</taxon>
    </lineage>
</organism>
<dbReference type="GO" id="GO:0140097">
    <property type="term" value="F:catalytic activity, acting on DNA"/>
    <property type="evidence" value="ECO:0007669"/>
    <property type="project" value="UniProtKB-ARBA"/>
</dbReference>
<evidence type="ECO:0000256" key="1">
    <source>
        <dbReference type="ARBA" id="ARBA00001954"/>
    </source>
</evidence>
<dbReference type="InterPro" id="IPR037151">
    <property type="entry name" value="AlkB-like_sf"/>
</dbReference>
<evidence type="ECO:0000256" key="2">
    <source>
        <dbReference type="ARBA" id="ARBA00022723"/>
    </source>
</evidence>
<dbReference type="Gene3D" id="2.60.120.590">
    <property type="entry name" value="Alpha-ketoglutarate-dependent dioxygenase AlkB-like"/>
    <property type="match status" value="1"/>
</dbReference>
<dbReference type="EMBL" id="JAOEEO010000007">
    <property type="protein sequence ID" value="MDH0565247.1"/>
    <property type="molecule type" value="Genomic_DNA"/>
</dbReference>
<dbReference type="GO" id="GO:0046872">
    <property type="term" value="F:metal ion binding"/>
    <property type="evidence" value="ECO:0007669"/>
    <property type="project" value="UniProtKB-KW"/>
</dbReference>
<feature type="domain" description="Fe2OG dioxygenase" evidence="9">
    <location>
        <begin position="104"/>
        <end position="201"/>
    </location>
</feature>
<dbReference type="GO" id="GO:0051213">
    <property type="term" value="F:dioxygenase activity"/>
    <property type="evidence" value="ECO:0007669"/>
    <property type="project" value="UniProtKB-KW"/>
</dbReference>
<keyword evidence="3" id="KW-0227">DNA damage</keyword>
<dbReference type="InterPro" id="IPR032854">
    <property type="entry name" value="ALKBH3"/>
</dbReference>
<dbReference type="PANTHER" id="PTHR31212:SF4">
    <property type="entry name" value="ALPHA-KETOGLUTARATE-DEPENDENT DIOXYGENASE ALKB HOMOLOG 3"/>
    <property type="match status" value="1"/>
</dbReference>
<keyword evidence="8" id="KW-0234">DNA repair</keyword>
<comment type="caution">
    <text evidence="10">The sequence shown here is derived from an EMBL/GenBank/DDBJ whole genome shotgun (WGS) entry which is preliminary data.</text>
</comment>
<dbReference type="PANTHER" id="PTHR31212">
    <property type="entry name" value="ALPHA-KETOGLUTARATE-DEPENDENT DIOXYGENASE ALKB HOMOLOG 3"/>
    <property type="match status" value="1"/>
</dbReference>
<gene>
    <name evidence="10" type="ORF">N7644_16400</name>
</gene>
<comment type="cofactor">
    <cofactor evidence="1">
        <name>Fe(2+)</name>
        <dbReference type="ChEBI" id="CHEBI:29033"/>
    </cofactor>
</comment>
<reference evidence="10" key="1">
    <citation type="submission" date="2022-09" db="EMBL/GenBank/DDBJ databases">
        <title>Intensive care unit water sources are persistently colonized with multi-drug resistant bacteria and are the site of extensive horizontal gene transfer of antibiotic resistance genes.</title>
        <authorList>
            <person name="Diorio-Toth L."/>
        </authorList>
    </citation>
    <scope>NUCLEOTIDE SEQUENCE</scope>
    <source>
        <strain evidence="10">GD04005</strain>
    </source>
</reference>
<dbReference type="InterPro" id="IPR027450">
    <property type="entry name" value="AlkB-like"/>
</dbReference>
<accession>A0AA42IAR0</accession>
<dbReference type="Proteomes" id="UP001159329">
    <property type="component" value="Unassembled WGS sequence"/>
</dbReference>
<sequence length="202" mass="23496">MQLFDIEVDPELNHLPYDGTVQYYGKVLQTAAADYYFDQLMQTIAWENDQALIFGKLLTTKRKVAWYGDRRFEYTYSNMNKYALPWTQELVELKQLVEELTGETFNSCLLNLYHCGEEGMAWHSDAETDLKKDGAIASLSFGAERKFAFKHKQSKEKVELYLEHGSLLVMKDTTQSYWLHRLPPTKKVSTARINLTFRTIVA</sequence>
<dbReference type="AlphaFoldDB" id="A0AA42IAR0"/>
<keyword evidence="7" id="KW-0408">Iron</keyword>
<proteinExistence type="predicted"/>
<evidence type="ECO:0000256" key="3">
    <source>
        <dbReference type="ARBA" id="ARBA00022763"/>
    </source>
</evidence>
<keyword evidence="4" id="KW-0460">Magnesium</keyword>
<dbReference type="GO" id="GO:0006307">
    <property type="term" value="P:DNA alkylation repair"/>
    <property type="evidence" value="ECO:0007669"/>
    <property type="project" value="InterPro"/>
</dbReference>
<dbReference type="GO" id="GO:0032451">
    <property type="term" value="F:demethylase activity"/>
    <property type="evidence" value="ECO:0007669"/>
    <property type="project" value="UniProtKB-ARBA"/>
</dbReference>
<evidence type="ECO:0000256" key="4">
    <source>
        <dbReference type="ARBA" id="ARBA00022842"/>
    </source>
</evidence>
<dbReference type="SUPFAM" id="SSF51197">
    <property type="entry name" value="Clavaminate synthase-like"/>
    <property type="match status" value="1"/>
</dbReference>
<keyword evidence="2" id="KW-0479">Metal-binding</keyword>
<keyword evidence="5 10" id="KW-0223">Dioxygenase</keyword>
<dbReference type="Pfam" id="PF13532">
    <property type="entry name" value="2OG-FeII_Oxy_2"/>
    <property type="match status" value="1"/>
</dbReference>
<evidence type="ECO:0000256" key="5">
    <source>
        <dbReference type="ARBA" id="ARBA00022964"/>
    </source>
</evidence>
<evidence type="ECO:0000256" key="6">
    <source>
        <dbReference type="ARBA" id="ARBA00023002"/>
    </source>
</evidence>
<dbReference type="InterPro" id="IPR005123">
    <property type="entry name" value="Oxoglu/Fe-dep_dioxygenase_dom"/>
</dbReference>
<dbReference type="GO" id="GO:0016705">
    <property type="term" value="F:oxidoreductase activity, acting on paired donors, with incorporation or reduction of molecular oxygen"/>
    <property type="evidence" value="ECO:0007669"/>
    <property type="project" value="UniProtKB-ARBA"/>
</dbReference>
<dbReference type="GO" id="GO:0016787">
    <property type="term" value="F:hydrolase activity"/>
    <property type="evidence" value="ECO:0007669"/>
    <property type="project" value="UniProtKB-ARBA"/>
</dbReference>
<dbReference type="FunFam" id="2.60.120.590:FF:000004">
    <property type="entry name" value="DNA oxidative demethylase ALKBH2"/>
    <property type="match status" value="1"/>
</dbReference>
<dbReference type="RefSeq" id="WP_279696741.1">
    <property type="nucleotide sequence ID" value="NZ_JAOEEO010000007.1"/>
</dbReference>
<evidence type="ECO:0000313" key="11">
    <source>
        <dbReference type="Proteomes" id="UP001159329"/>
    </source>
</evidence>
<evidence type="ECO:0000313" key="10">
    <source>
        <dbReference type="EMBL" id="MDH0565247.1"/>
    </source>
</evidence>
<evidence type="ECO:0000256" key="8">
    <source>
        <dbReference type="ARBA" id="ARBA00023204"/>
    </source>
</evidence>
<keyword evidence="6" id="KW-0560">Oxidoreductase</keyword>
<evidence type="ECO:0000256" key="7">
    <source>
        <dbReference type="ARBA" id="ARBA00023004"/>
    </source>
</evidence>
<evidence type="ECO:0000259" key="9">
    <source>
        <dbReference type="PROSITE" id="PS51471"/>
    </source>
</evidence>
<name>A0AA42IAR0_9GAMM</name>